<organism evidence="1 2">
    <name type="scientific">Sediminitomix flava</name>
    <dbReference type="NCBI Taxonomy" id="379075"/>
    <lineage>
        <taxon>Bacteria</taxon>
        <taxon>Pseudomonadati</taxon>
        <taxon>Bacteroidota</taxon>
        <taxon>Cytophagia</taxon>
        <taxon>Cytophagales</taxon>
        <taxon>Flammeovirgaceae</taxon>
        <taxon>Sediminitomix</taxon>
    </lineage>
</organism>
<keyword evidence="2" id="KW-1185">Reference proteome</keyword>
<sequence length="134" mass="15701">MKVMKTLKKKESIDDICNQLDELKKDLKPTKSKQLTQLVKALKTSTQKDQWEEFELRFKEVHTDFYDQLISLYPDLTANERRLCAFLKLNMTTKEIASLTQQSVRAIEMARFRLRKKIGITNTEMSLDSVISNI</sequence>
<gene>
    <name evidence="1" type="ORF">BC781_103513</name>
</gene>
<dbReference type="AlphaFoldDB" id="A0A315Z9R0"/>
<protein>
    <recommendedName>
        <fullName evidence="3">HTH luxR-type domain-containing protein</fullName>
    </recommendedName>
</protein>
<dbReference type="GO" id="GO:0003677">
    <property type="term" value="F:DNA binding"/>
    <property type="evidence" value="ECO:0007669"/>
    <property type="project" value="InterPro"/>
</dbReference>
<evidence type="ECO:0008006" key="3">
    <source>
        <dbReference type="Google" id="ProtNLM"/>
    </source>
</evidence>
<dbReference type="InterPro" id="IPR016032">
    <property type="entry name" value="Sig_transdc_resp-reg_C-effctor"/>
</dbReference>
<accession>A0A315Z9R0</accession>
<reference evidence="1 2" key="1">
    <citation type="submission" date="2018-03" db="EMBL/GenBank/DDBJ databases">
        <title>Genomic Encyclopedia of Archaeal and Bacterial Type Strains, Phase II (KMG-II): from individual species to whole genera.</title>
        <authorList>
            <person name="Goeker M."/>
        </authorList>
    </citation>
    <scope>NUCLEOTIDE SEQUENCE [LARGE SCALE GENOMIC DNA]</scope>
    <source>
        <strain evidence="1 2">DSM 28229</strain>
    </source>
</reference>
<dbReference type="OrthoDB" id="1523128at2"/>
<comment type="caution">
    <text evidence="1">The sequence shown here is derived from an EMBL/GenBank/DDBJ whole genome shotgun (WGS) entry which is preliminary data.</text>
</comment>
<dbReference type="Proteomes" id="UP000245535">
    <property type="component" value="Unassembled WGS sequence"/>
</dbReference>
<proteinExistence type="predicted"/>
<dbReference type="GO" id="GO:0006355">
    <property type="term" value="P:regulation of DNA-templated transcription"/>
    <property type="evidence" value="ECO:0007669"/>
    <property type="project" value="InterPro"/>
</dbReference>
<dbReference type="RefSeq" id="WP_109619058.1">
    <property type="nucleotide sequence ID" value="NZ_QGDO01000003.1"/>
</dbReference>
<evidence type="ECO:0000313" key="1">
    <source>
        <dbReference type="EMBL" id="PWJ42261.1"/>
    </source>
</evidence>
<dbReference type="Gene3D" id="3.40.50.2300">
    <property type="match status" value="1"/>
</dbReference>
<evidence type="ECO:0000313" key="2">
    <source>
        <dbReference type="Proteomes" id="UP000245535"/>
    </source>
</evidence>
<dbReference type="SUPFAM" id="SSF46894">
    <property type="entry name" value="C-terminal effector domain of the bipartite response regulators"/>
    <property type="match status" value="1"/>
</dbReference>
<dbReference type="EMBL" id="QGDO01000003">
    <property type="protein sequence ID" value="PWJ42261.1"/>
    <property type="molecule type" value="Genomic_DNA"/>
</dbReference>
<name>A0A315Z9R0_SEDFL</name>